<gene>
    <name evidence="5" type="ORF">GCM10010218_19590</name>
</gene>
<dbReference type="Pfam" id="PF12705">
    <property type="entry name" value="PDDEXK_1"/>
    <property type="match status" value="1"/>
</dbReference>
<evidence type="ECO:0000259" key="4">
    <source>
        <dbReference type="Pfam" id="PF12705"/>
    </source>
</evidence>
<accession>A0A919B1C8</accession>
<evidence type="ECO:0000256" key="3">
    <source>
        <dbReference type="ARBA" id="ARBA00023204"/>
    </source>
</evidence>
<keyword evidence="3" id="KW-0234">DNA repair</keyword>
<dbReference type="EMBL" id="BNBD01000003">
    <property type="protein sequence ID" value="GHF38528.1"/>
    <property type="molecule type" value="Genomic_DNA"/>
</dbReference>
<proteinExistence type="predicted"/>
<dbReference type="AlphaFoldDB" id="A0A919B1C8"/>
<protein>
    <recommendedName>
        <fullName evidence="4">PD-(D/E)XK endonuclease-like domain-containing protein</fullName>
    </recommendedName>
</protein>
<keyword evidence="2" id="KW-0547">Nucleotide-binding</keyword>
<dbReference type="InterPro" id="IPR011604">
    <property type="entry name" value="PDDEXK-like_dom_sf"/>
</dbReference>
<dbReference type="Gene3D" id="3.90.320.10">
    <property type="match status" value="1"/>
</dbReference>
<evidence type="ECO:0000313" key="5">
    <source>
        <dbReference type="EMBL" id="GHF38528.1"/>
    </source>
</evidence>
<dbReference type="RefSeq" id="WP_229890776.1">
    <property type="nucleotide sequence ID" value="NZ_BNBD01000003.1"/>
</dbReference>
<evidence type="ECO:0000313" key="6">
    <source>
        <dbReference type="Proteomes" id="UP000638313"/>
    </source>
</evidence>
<keyword evidence="6" id="KW-1185">Reference proteome</keyword>
<reference evidence="5" key="2">
    <citation type="submission" date="2020-09" db="EMBL/GenBank/DDBJ databases">
        <authorList>
            <person name="Sun Q."/>
            <person name="Ohkuma M."/>
        </authorList>
    </citation>
    <scope>NUCLEOTIDE SEQUENCE</scope>
    <source>
        <strain evidence="5">JCM 4059</strain>
    </source>
</reference>
<keyword evidence="2" id="KW-0378">Hydrolase</keyword>
<keyword evidence="2" id="KW-0347">Helicase</keyword>
<dbReference type="Proteomes" id="UP000638313">
    <property type="component" value="Unassembled WGS sequence"/>
</dbReference>
<comment type="caution">
    <text evidence="5">The sequence shown here is derived from an EMBL/GenBank/DDBJ whole genome shotgun (WGS) entry which is preliminary data.</text>
</comment>
<evidence type="ECO:0000256" key="1">
    <source>
        <dbReference type="ARBA" id="ARBA00022763"/>
    </source>
</evidence>
<reference evidence="5" key="1">
    <citation type="journal article" date="2014" name="Int. J. Syst. Evol. Microbiol.">
        <title>Complete genome sequence of Corynebacterium casei LMG S-19264T (=DSM 44701T), isolated from a smear-ripened cheese.</title>
        <authorList>
            <consortium name="US DOE Joint Genome Institute (JGI-PGF)"/>
            <person name="Walter F."/>
            <person name="Albersmeier A."/>
            <person name="Kalinowski J."/>
            <person name="Ruckert C."/>
        </authorList>
    </citation>
    <scope>NUCLEOTIDE SEQUENCE</scope>
    <source>
        <strain evidence="5">JCM 4059</strain>
    </source>
</reference>
<evidence type="ECO:0000256" key="2">
    <source>
        <dbReference type="ARBA" id="ARBA00022806"/>
    </source>
</evidence>
<keyword evidence="2" id="KW-0067">ATP-binding</keyword>
<dbReference type="GO" id="GO:0006281">
    <property type="term" value="P:DNA repair"/>
    <property type="evidence" value="ECO:0007669"/>
    <property type="project" value="UniProtKB-KW"/>
</dbReference>
<sequence length="265" mass="30022">MSIETQPRSVSQAQQYEQCGWRYYLQRVERVPPRPAAWSHHGTAFHAAVEAYELSERTMPADQAVQLFSDRYSALVNAGLEREPDTDRWLAAGLPGGADIERRYRLGQDQVRAYVDWAEAHPTETWKTPEDKPALELYFLVELGGVNVRGYIDQVVQDPDGALRPRDWKTGTTKSRFQLEVYTVALRKAYDVEVNKADWYLAKNGGLSRPLKMDAITEEQVAERFVAMDAGVKAGDFPPQPGFQCRFCDVSHACFFKSNLSGNLK</sequence>
<dbReference type="InterPro" id="IPR038726">
    <property type="entry name" value="PDDEXK_AddAB-type"/>
</dbReference>
<keyword evidence="1" id="KW-0227">DNA damage</keyword>
<dbReference type="GO" id="GO:0004386">
    <property type="term" value="F:helicase activity"/>
    <property type="evidence" value="ECO:0007669"/>
    <property type="project" value="UniProtKB-KW"/>
</dbReference>
<name>A0A919B1C8_9ACTN</name>
<feature type="domain" description="PD-(D/E)XK endonuclease-like" evidence="4">
    <location>
        <begin position="9"/>
        <end position="254"/>
    </location>
</feature>
<organism evidence="5 6">
    <name type="scientific">Streptomyces mashuensis</name>
    <dbReference type="NCBI Taxonomy" id="33904"/>
    <lineage>
        <taxon>Bacteria</taxon>
        <taxon>Bacillati</taxon>
        <taxon>Actinomycetota</taxon>
        <taxon>Actinomycetes</taxon>
        <taxon>Kitasatosporales</taxon>
        <taxon>Streptomycetaceae</taxon>
        <taxon>Streptomyces</taxon>
    </lineage>
</organism>